<comment type="caution">
    <text evidence="1">The sequence shown here is derived from an EMBL/GenBank/DDBJ whole genome shotgun (WGS) entry which is preliminary data.</text>
</comment>
<evidence type="ECO:0000313" key="2">
    <source>
        <dbReference type="Proteomes" id="UP000306319"/>
    </source>
</evidence>
<sequence>MDTKLFINRAADLVKEYIAEEEAYTDNVQLQINTLTWDMEIADPENDLPDCDYYPMMDLVKMSVENPGQWVPDMDAIEEMAADYVFTE</sequence>
<accession>A0AC61RDX8</accession>
<name>A0AC61RDX8_9BACT</name>
<dbReference type="EMBL" id="SRYB01000020">
    <property type="protein sequence ID" value="TGY77770.1"/>
    <property type="molecule type" value="Genomic_DNA"/>
</dbReference>
<dbReference type="Proteomes" id="UP000306319">
    <property type="component" value="Unassembled WGS sequence"/>
</dbReference>
<gene>
    <name evidence="1" type="ORF">E5331_13105</name>
</gene>
<proteinExistence type="predicted"/>
<reference evidence="1" key="1">
    <citation type="submission" date="2019-04" db="EMBL/GenBank/DDBJ databases">
        <title>Microbes associate with the intestines of laboratory mice.</title>
        <authorList>
            <person name="Navarre W."/>
            <person name="Wong E."/>
            <person name="Huang K."/>
            <person name="Tropini C."/>
            <person name="Ng K."/>
            <person name="Yu B."/>
        </authorList>
    </citation>
    <scope>NUCLEOTIDE SEQUENCE</scope>
    <source>
        <strain evidence="1">NM04_E33</strain>
    </source>
</reference>
<protein>
    <submittedName>
        <fullName evidence="1">Uncharacterized protein</fullName>
    </submittedName>
</protein>
<organism evidence="1 2">
    <name type="scientific">Lepagella muris</name>
    <dbReference type="NCBI Taxonomy" id="3032870"/>
    <lineage>
        <taxon>Bacteria</taxon>
        <taxon>Pseudomonadati</taxon>
        <taxon>Bacteroidota</taxon>
        <taxon>Bacteroidia</taxon>
        <taxon>Bacteroidales</taxon>
        <taxon>Muribaculaceae</taxon>
        <taxon>Lepagella</taxon>
    </lineage>
</organism>
<keyword evidence="2" id="KW-1185">Reference proteome</keyword>
<evidence type="ECO:0000313" key="1">
    <source>
        <dbReference type="EMBL" id="TGY77770.1"/>
    </source>
</evidence>